<proteinExistence type="inferred from homology"/>
<comment type="cofactor">
    <cofactor evidence="1">
        <name>Co(2+)</name>
        <dbReference type="ChEBI" id="CHEBI:48828"/>
    </cofactor>
</comment>
<dbReference type="Pfam" id="PF22613">
    <property type="entry name" value="Transketolase_C_1"/>
    <property type="match status" value="1"/>
</dbReference>
<dbReference type="PROSITE" id="PS50008">
    <property type="entry name" value="PIPLC_Y_DOMAIN"/>
    <property type="match status" value="1"/>
</dbReference>
<feature type="domain" description="Cytochrome c" evidence="20">
    <location>
        <begin position="265"/>
        <end position="355"/>
    </location>
</feature>
<evidence type="ECO:0000313" key="21">
    <source>
        <dbReference type="EMBL" id="CAI3971991.1"/>
    </source>
</evidence>
<dbReference type="GO" id="GO:0004802">
    <property type="term" value="F:transketolase activity"/>
    <property type="evidence" value="ECO:0007669"/>
    <property type="project" value="UniProtKB-EC"/>
</dbReference>
<dbReference type="InterPro" id="IPR001711">
    <property type="entry name" value="PLipase_C_Pinositol-sp_Y"/>
</dbReference>
<protein>
    <recommendedName>
        <fullName evidence="4">transketolase</fullName>
        <ecNumber evidence="4">2.2.1.1</ecNumber>
    </recommendedName>
</protein>
<dbReference type="Gene3D" id="1.10.760.10">
    <property type="entry name" value="Cytochrome c-like domain"/>
    <property type="match status" value="1"/>
</dbReference>
<keyword evidence="18" id="KW-0812">Transmembrane</keyword>
<evidence type="ECO:0000256" key="11">
    <source>
        <dbReference type="ARBA" id="ARBA00049473"/>
    </source>
</evidence>
<dbReference type="InterPro" id="IPR005478">
    <property type="entry name" value="Transketolase_bac-like"/>
</dbReference>
<reference evidence="22 23" key="2">
    <citation type="submission" date="2024-05" db="EMBL/GenBank/DDBJ databases">
        <authorList>
            <person name="Chen Y."/>
            <person name="Shah S."/>
            <person name="Dougan E. K."/>
            <person name="Thang M."/>
            <person name="Chan C."/>
        </authorList>
    </citation>
    <scope>NUCLEOTIDE SEQUENCE [LARGE SCALE GENOMIC DNA]</scope>
</reference>
<feature type="site" description="Important for catalytic activity" evidence="16">
    <location>
        <position position="714"/>
    </location>
</feature>
<feature type="binding site" evidence="15">
    <location>
        <position position="882"/>
    </location>
    <ligand>
        <name>Mg(2+)</name>
        <dbReference type="ChEBI" id="CHEBI:18420"/>
    </ligand>
</feature>
<reference evidence="21" key="1">
    <citation type="submission" date="2022-10" db="EMBL/GenBank/DDBJ databases">
        <authorList>
            <person name="Chen Y."/>
            <person name="Dougan E. K."/>
            <person name="Chan C."/>
            <person name="Rhodes N."/>
            <person name="Thang M."/>
        </authorList>
    </citation>
    <scope>NUCLEOTIDE SEQUENCE</scope>
</reference>
<dbReference type="FunFam" id="3.40.50.970:FF:000003">
    <property type="entry name" value="Transketolase"/>
    <property type="match status" value="1"/>
</dbReference>
<feature type="binding site" evidence="13">
    <location>
        <position position="714"/>
    </location>
    <ligand>
        <name>substrate</name>
    </ligand>
</feature>
<dbReference type="GO" id="GO:0004435">
    <property type="term" value="F:phosphatidylinositol-4,5-bisphosphate phospholipase C activity"/>
    <property type="evidence" value="ECO:0007669"/>
    <property type="project" value="InterPro"/>
</dbReference>
<dbReference type="GO" id="GO:0005829">
    <property type="term" value="C:cytosol"/>
    <property type="evidence" value="ECO:0007669"/>
    <property type="project" value="TreeGrafter"/>
</dbReference>
<feature type="transmembrane region" description="Helical" evidence="18">
    <location>
        <begin position="489"/>
        <end position="512"/>
    </location>
</feature>
<dbReference type="EMBL" id="CAMXCT020000001">
    <property type="protein sequence ID" value="CAL1125366.1"/>
    <property type="molecule type" value="Genomic_DNA"/>
</dbReference>
<evidence type="ECO:0000256" key="17">
    <source>
        <dbReference type="PROSITE-ProRule" id="PRU00433"/>
    </source>
</evidence>
<dbReference type="InterPro" id="IPR005475">
    <property type="entry name" value="Transketolase-like_Pyr-bd"/>
</dbReference>
<keyword evidence="18" id="KW-0472">Membrane</keyword>
<comment type="catalytic activity">
    <reaction evidence="11">
        <text>D-sedoheptulose 7-phosphate + D-glyceraldehyde 3-phosphate = aldehydo-D-ribose 5-phosphate + D-xylulose 5-phosphate</text>
        <dbReference type="Rhea" id="RHEA:10508"/>
        <dbReference type="ChEBI" id="CHEBI:57483"/>
        <dbReference type="ChEBI" id="CHEBI:57737"/>
        <dbReference type="ChEBI" id="CHEBI:58273"/>
        <dbReference type="ChEBI" id="CHEBI:59776"/>
        <dbReference type="EC" id="2.2.1.1"/>
    </reaction>
</comment>
<feature type="site" description="Important for catalytic activity" evidence="16">
    <location>
        <position position="958"/>
    </location>
</feature>
<evidence type="ECO:0000256" key="3">
    <source>
        <dbReference type="ARBA" id="ARBA00011738"/>
    </source>
</evidence>
<evidence type="ECO:0000256" key="16">
    <source>
        <dbReference type="PIRSR" id="PIRSR605478-5"/>
    </source>
</evidence>
<comment type="similarity">
    <text evidence="2">Belongs to the transketolase family.</text>
</comment>
<dbReference type="SUPFAM" id="SSF52922">
    <property type="entry name" value="TK C-terminal domain-like"/>
    <property type="match status" value="1"/>
</dbReference>
<dbReference type="InterPro" id="IPR005474">
    <property type="entry name" value="Transketolase_N"/>
</dbReference>
<dbReference type="SUPFAM" id="SSF46626">
    <property type="entry name" value="Cytochrome c"/>
    <property type="match status" value="1"/>
</dbReference>
<keyword evidence="8 15" id="KW-0460">Magnesium</keyword>
<dbReference type="FunFam" id="3.40.50.970:FF:000004">
    <property type="entry name" value="Transketolase"/>
    <property type="match status" value="1"/>
</dbReference>
<dbReference type="InterPro" id="IPR020826">
    <property type="entry name" value="Transketolase_BS"/>
</dbReference>
<comment type="cofactor">
    <cofactor evidence="15">
        <name>Mg(2+)</name>
        <dbReference type="ChEBI" id="CHEBI:18420"/>
    </cofactor>
    <text evidence="15">Binds 1 Mg(2+) ion per subunit. Can also utilize other divalent metal cations, such as Ca(2+), Mn(2+) and Co(2+).</text>
</comment>
<evidence type="ECO:0000256" key="10">
    <source>
        <dbReference type="ARBA" id="ARBA00023052"/>
    </source>
</evidence>
<evidence type="ECO:0000259" key="20">
    <source>
        <dbReference type="PROSITE" id="PS51007"/>
    </source>
</evidence>
<dbReference type="PROSITE" id="PS00802">
    <property type="entry name" value="TRANSKETOLASE_2"/>
    <property type="match status" value="1"/>
</dbReference>
<dbReference type="Pfam" id="PF21419">
    <property type="entry name" value="RoxA-like_Cyt-c"/>
    <property type="match status" value="1"/>
</dbReference>
<evidence type="ECO:0000256" key="5">
    <source>
        <dbReference type="ARBA" id="ARBA00022617"/>
    </source>
</evidence>
<dbReference type="Gene3D" id="3.40.50.920">
    <property type="match status" value="1"/>
</dbReference>
<dbReference type="SUPFAM" id="SSF52518">
    <property type="entry name" value="Thiamin diphosphate-binding fold (THDP-binding)"/>
    <property type="match status" value="2"/>
</dbReference>
<feature type="binding site" evidence="14">
    <location>
        <position position="958"/>
    </location>
    <ligand>
        <name>thiamine diphosphate</name>
        <dbReference type="ChEBI" id="CHEBI:58937"/>
    </ligand>
</feature>
<dbReference type="Proteomes" id="UP001152797">
    <property type="component" value="Unassembled WGS sequence"/>
</dbReference>
<feature type="binding site" evidence="13">
    <location>
        <position position="1167"/>
    </location>
    <ligand>
        <name>substrate</name>
    </ligand>
</feature>
<evidence type="ECO:0000259" key="19">
    <source>
        <dbReference type="PROSITE" id="PS50008"/>
    </source>
</evidence>
<dbReference type="PANTHER" id="PTHR43522:SF2">
    <property type="entry name" value="TRANSKETOLASE 1-RELATED"/>
    <property type="match status" value="1"/>
</dbReference>
<name>A0A9P1FDI8_9DINO</name>
<dbReference type="EMBL" id="CAMXCT030000001">
    <property type="protein sequence ID" value="CAL4759303.1"/>
    <property type="molecule type" value="Genomic_DNA"/>
</dbReference>
<dbReference type="InterPro" id="IPR029061">
    <property type="entry name" value="THDP-binding"/>
</dbReference>
<gene>
    <name evidence="21" type="ORF">C1SCF055_LOCUS581</name>
</gene>
<dbReference type="InterPro" id="IPR009056">
    <property type="entry name" value="Cyt_c-like_dom"/>
</dbReference>
<keyword evidence="23" id="KW-1185">Reference proteome</keyword>
<feature type="binding site" evidence="13">
    <location>
        <position position="1171"/>
    </location>
    <ligand>
        <name>substrate</name>
    </ligand>
</feature>
<dbReference type="GO" id="GO:0035556">
    <property type="term" value="P:intracellular signal transduction"/>
    <property type="evidence" value="ECO:0007669"/>
    <property type="project" value="InterPro"/>
</dbReference>
<dbReference type="PANTHER" id="PTHR43522">
    <property type="entry name" value="TRANSKETOLASE"/>
    <property type="match status" value="1"/>
</dbReference>
<feature type="binding site" evidence="13">
    <location>
        <position position="1054"/>
    </location>
    <ligand>
        <name>substrate</name>
    </ligand>
</feature>
<feature type="binding site" evidence="14">
    <location>
        <position position="754"/>
    </location>
    <ligand>
        <name>thiamine diphosphate</name>
        <dbReference type="ChEBI" id="CHEBI:58937"/>
    </ligand>
</feature>
<dbReference type="SMART" id="SM00861">
    <property type="entry name" value="Transket_pyr"/>
    <property type="match status" value="1"/>
</dbReference>
<feature type="binding site" evidence="13">
    <location>
        <position position="1081"/>
    </location>
    <ligand>
        <name>substrate</name>
    </ligand>
</feature>
<dbReference type="NCBIfam" id="TIGR00232">
    <property type="entry name" value="tktlase_bact"/>
    <property type="match status" value="1"/>
</dbReference>
<feature type="binding site" evidence="15">
    <location>
        <position position="884"/>
    </location>
    <ligand>
        <name>Mg(2+)</name>
        <dbReference type="ChEBI" id="CHEBI:18420"/>
    </ligand>
</feature>
<dbReference type="GO" id="GO:0020037">
    <property type="term" value="F:heme binding"/>
    <property type="evidence" value="ECO:0007669"/>
    <property type="project" value="InterPro"/>
</dbReference>
<keyword evidence="18" id="KW-1133">Transmembrane helix</keyword>
<dbReference type="PROSITE" id="PS51007">
    <property type="entry name" value="CYTC"/>
    <property type="match status" value="1"/>
</dbReference>
<feature type="binding site" evidence="14">
    <location>
        <position position="1135"/>
    </location>
    <ligand>
        <name>thiamine diphosphate</name>
        <dbReference type="ChEBI" id="CHEBI:58937"/>
    </ligand>
</feature>
<dbReference type="Pfam" id="PF00456">
    <property type="entry name" value="Transketolase_N"/>
    <property type="match status" value="1"/>
</dbReference>
<dbReference type="FunFam" id="3.40.50.920:FF:000003">
    <property type="entry name" value="Transketolase"/>
    <property type="match status" value="1"/>
</dbReference>
<feature type="binding site" evidence="13">
    <location>
        <position position="958"/>
    </location>
    <ligand>
        <name>substrate</name>
    </ligand>
</feature>
<dbReference type="EMBL" id="CAMXCT010000001">
    <property type="protein sequence ID" value="CAI3971991.1"/>
    <property type="molecule type" value="Genomic_DNA"/>
</dbReference>
<dbReference type="InterPro" id="IPR055152">
    <property type="entry name" value="Transketolase-like_C_2"/>
</dbReference>
<sequence length="1364" mass="148463">MLMTSAATVAFAFEPLTYYGFDKDSHSAAAHEGLEEIYAGKLFQMAIPTATARMFLGALAASNKANGFEPNSPEAMFYTTGRLPSPPDRSSGEGTGFALGESVFDRDGASMVNINCLGCHSGVVNGQVVAGLANNHINQSDPRNPRTRGDNYGPYEVWRLSSQLIDPANEGLALATEKTELQKLFNSVQLPPVDPMPWWLMKYKTKDYWYADAGPHDAASFSINFTTPYPGMNEHHEEHVGTVAKALTFARETTSPPFPESLDAELVQQGSDLFHGRVPPENKAGFRACKTCHGSYTKSPSEPDLSKPGSWTVDYDFSHVIRNVKTDTAYNETLKQFAPIAEHVSKLAEYYEAQGKPELAPRATVPSTDGYVAPPLVGVWASAPYFHNGSVPTIEAVLNSKQRPEIWSRTNRDPHAYNLAQVGMAYEDVTRDEFAASAAAADGKPFSSSAAVDHSTMYDTAAYGHGNMGHTFGDSLTQDERLAVIDDNLIRTGFIVAGVINIAGALGTSMAFTNPELGQADPTAMSNFGLLGIILWGLAYIATANHWRQVKWLAAVFSLEKALYAVHWAMWIQGNQDTVKSLFERDFMSGLFFSIYGPTDLLFAIFFAYVFETGLARRRRLGSTSLLSLCPCFSLGYVEIGRRRASLTDHFCTFKLAASALAAKCRQGRPTRSFQPPFARNVRMAISTSGIEQLSINTIRTLSMDAVQAANSGHPGTPMALAPVAYTLWTKELNYDPKHPHWPGRDRFVLSCGHASMLLYATLHLAGVSKDDGSKELAITLEDIRNFRQWGSPCAGHPEHGHAAGIETTTGPLGQGVSNSVGMAIAAKWYAEHFNKPGFELFDYNVYAVCSDGDLMEGISNEAASLAGHLKLSNLCWIYDDNKITIEGGTSLAFSENVPGRFEALGWHVIEVEDANDVSAIENALSQFGDVDDRPTLIVVHSKIAWGSPNKQGTSKAHGSPLGDDEIRLTKAAYGWPEDEKFLVPEGVRENFEEQLGRRGAESYAEWTEKFAEYKKAFPELAARWEQMQSGELPKGWDADIPTFDADAKGLASRVSSGKVLNAVAKNVPWLLGGSADLAPSTMTLLDFDGAGPFEAGSYGGRNFHFGIREHAMAAVINGMALSGLRPYGATFLVFSDYARGALRLSAIMEVPVIYVFTHDSIGVGEDGPTHQPIEHLAALRAIPGMITIRPGDANEAAELWREVMCCTNRPASFVLSRQNLPTLDRTKFAAAEGARRGAYVLADPEKGQPKVILIGTGSELSTCVEAYEQLTKEGIPARVVSMPSWELFEDQDEAYRNSVFPPEITARVALEAGCDQGWAKYLGSQGRFIGMKGFGASAPFAELLKQFGLTAENMVKTAKSLIK</sequence>
<dbReference type="Pfam" id="PF02779">
    <property type="entry name" value="Transket_pyr"/>
    <property type="match status" value="1"/>
</dbReference>
<evidence type="ECO:0000256" key="15">
    <source>
        <dbReference type="PIRSR" id="PIRSR605478-4"/>
    </source>
</evidence>
<dbReference type="GO" id="GO:0006629">
    <property type="term" value="P:lipid metabolic process"/>
    <property type="evidence" value="ECO:0007669"/>
    <property type="project" value="InterPro"/>
</dbReference>
<dbReference type="OrthoDB" id="10267175at2759"/>
<dbReference type="CDD" id="cd07033">
    <property type="entry name" value="TPP_PYR_DXS_TK_like"/>
    <property type="match status" value="1"/>
</dbReference>
<feature type="binding site" evidence="13">
    <location>
        <position position="1159"/>
    </location>
    <ligand>
        <name>substrate</name>
    </ligand>
</feature>
<evidence type="ECO:0000256" key="4">
    <source>
        <dbReference type="ARBA" id="ARBA00013152"/>
    </source>
</evidence>
<feature type="transmembrane region" description="Helical" evidence="18">
    <location>
        <begin position="591"/>
        <end position="611"/>
    </location>
</feature>
<feature type="binding site" evidence="14">
    <location>
        <position position="882"/>
    </location>
    <ligand>
        <name>thiamine diphosphate</name>
        <dbReference type="ChEBI" id="CHEBI:58937"/>
    </ligand>
</feature>
<evidence type="ECO:0000256" key="6">
    <source>
        <dbReference type="ARBA" id="ARBA00022679"/>
    </source>
</evidence>
<evidence type="ECO:0000256" key="2">
    <source>
        <dbReference type="ARBA" id="ARBA00007131"/>
    </source>
</evidence>
<evidence type="ECO:0000313" key="23">
    <source>
        <dbReference type="Proteomes" id="UP001152797"/>
    </source>
</evidence>
<evidence type="ECO:0000256" key="12">
    <source>
        <dbReference type="PIRSR" id="PIRSR605478-1"/>
    </source>
</evidence>
<dbReference type="InterPro" id="IPR009014">
    <property type="entry name" value="Transketo_C/PFOR_II"/>
</dbReference>
<comment type="subunit">
    <text evidence="3">Homodimer.</text>
</comment>
<keyword evidence="6" id="KW-0808">Transferase</keyword>
<comment type="caution">
    <text evidence="21">The sequence shown here is derived from an EMBL/GenBank/DDBJ whole genome shotgun (WGS) entry which is preliminary data.</text>
</comment>
<comment type="cofactor">
    <cofactor evidence="14">
        <name>thiamine diphosphate</name>
        <dbReference type="ChEBI" id="CHEBI:58937"/>
    </cofactor>
    <text evidence="14">Binds 1 thiamine pyrophosphate per subunit. During the reaction, the substrate forms a covalent intermediate with the cofactor.</text>
</comment>
<feature type="transmembrane region" description="Helical" evidence="18">
    <location>
        <begin position="524"/>
        <end position="543"/>
    </location>
</feature>
<dbReference type="EC" id="2.2.1.1" evidence="4"/>
<keyword evidence="10 14" id="KW-0786">Thiamine pyrophosphate</keyword>
<feature type="domain" description="PI-PLC Y-box" evidence="19">
    <location>
        <begin position="135"/>
        <end position="165"/>
    </location>
</feature>
<evidence type="ECO:0000256" key="1">
    <source>
        <dbReference type="ARBA" id="ARBA00001941"/>
    </source>
</evidence>
<evidence type="ECO:0000256" key="14">
    <source>
        <dbReference type="PIRSR" id="PIRSR605478-3"/>
    </source>
</evidence>
<dbReference type="GO" id="GO:0006098">
    <property type="term" value="P:pentose-phosphate shunt"/>
    <property type="evidence" value="ECO:0007669"/>
    <property type="project" value="TreeGrafter"/>
</dbReference>
<evidence type="ECO:0000256" key="18">
    <source>
        <dbReference type="SAM" id="Phobius"/>
    </source>
</evidence>
<organism evidence="21">
    <name type="scientific">Cladocopium goreaui</name>
    <dbReference type="NCBI Taxonomy" id="2562237"/>
    <lineage>
        <taxon>Eukaryota</taxon>
        <taxon>Sar</taxon>
        <taxon>Alveolata</taxon>
        <taxon>Dinophyceae</taxon>
        <taxon>Suessiales</taxon>
        <taxon>Symbiodiniaceae</taxon>
        <taxon>Cladocopium</taxon>
    </lineage>
</organism>
<feature type="binding site" evidence="13">
    <location>
        <position position="1218"/>
    </location>
    <ligand>
        <name>substrate</name>
    </ligand>
</feature>
<dbReference type="InterPro" id="IPR036909">
    <property type="entry name" value="Cyt_c-like_dom_sf"/>
</dbReference>
<evidence type="ECO:0000313" key="22">
    <source>
        <dbReference type="EMBL" id="CAL4759303.1"/>
    </source>
</evidence>
<feature type="binding site" evidence="15">
    <location>
        <position position="852"/>
    </location>
    <ligand>
        <name>Mg(2+)</name>
        <dbReference type="ChEBI" id="CHEBI:18420"/>
    </ligand>
</feature>
<accession>A0A9P1FDI8</accession>
<evidence type="ECO:0000256" key="7">
    <source>
        <dbReference type="ARBA" id="ARBA00022723"/>
    </source>
</evidence>
<dbReference type="InterPro" id="IPR033247">
    <property type="entry name" value="Transketolase_fam"/>
</dbReference>
<keyword evidence="5 17" id="KW-0349">Heme</keyword>
<dbReference type="GO" id="GO:0009055">
    <property type="term" value="F:electron transfer activity"/>
    <property type="evidence" value="ECO:0007669"/>
    <property type="project" value="InterPro"/>
</dbReference>
<feature type="active site" description="Proton donor" evidence="12">
    <location>
        <position position="1110"/>
    </location>
</feature>
<evidence type="ECO:0000256" key="13">
    <source>
        <dbReference type="PIRSR" id="PIRSR605478-2"/>
    </source>
</evidence>
<dbReference type="GO" id="GO:0046872">
    <property type="term" value="F:metal ion binding"/>
    <property type="evidence" value="ECO:0007669"/>
    <property type="project" value="UniProtKB-KW"/>
</dbReference>
<feature type="binding site" evidence="14">
    <location>
        <position position="853"/>
    </location>
    <ligand>
        <name>thiamine diphosphate</name>
        <dbReference type="ChEBI" id="CHEBI:58937"/>
    </ligand>
</feature>
<keyword evidence="7 15" id="KW-0479">Metal-binding</keyword>
<feature type="binding site" evidence="14">
    <location>
        <begin position="811"/>
        <end position="813"/>
    </location>
    <ligand>
        <name>thiamine diphosphate</name>
        <dbReference type="ChEBI" id="CHEBI:58937"/>
    </ligand>
</feature>
<evidence type="ECO:0000256" key="8">
    <source>
        <dbReference type="ARBA" id="ARBA00022842"/>
    </source>
</evidence>
<dbReference type="Gene3D" id="3.40.50.970">
    <property type="match status" value="2"/>
</dbReference>
<keyword evidence="9 17" id="KW-0408">Iron</keyword>
<dbReference type="CDD" id="cd02012">
    <property type="entry name" value="TPP_TK"/>
    <property type="match status" value="1"/>
</dbReference>
<evidence type="ECO:0000256" key="9">
    <source>
        <dbReference type="ARBA" id="ARBA00023004"/>
    </source>
</evidence>